<evidence type="ECO:0000313" key="3">
    <source>
        <dbReference type="EMBL" id="KAB1219087.1"/>
    </source>
</evidence>
<evidence type="ECO:0000313" key="4">
    <source>
        <dbReference type="Proteomes" id="UP000516437"/>
    </source>
</evidence>
<dbReference type="PANTHER" id="PTHR33232">
    <property type="entry name" value="PROTEIN SIEVE ELEMENT OCCLUSION B-LIKE"/>
    <property type="match status" value="1"/>
</dbReference>
<keyword evidence="4" id="KW-1185">Reference proteome</keyword>
<dbReference type="Pfam" id="PF14577">
    <property type="entry name" value="SEO_C"/>
    <property type="match status" value="2"/>
</dbReference>
<dbReference type="GO" id="GO:0010088">
    <property type="term" value="P:phloem development"/>
    <property type="evidence" value="ECO:0007669"/>
    <property type="project" value="InterPro"/>
</dbReference>
<dbReference type="Proteomes" id="UP000516437">
    <property type="component" value="Chromosome 3"/>
</dbReference>
<dbReference type="Pfam" id="PF14576">
    <property type="entry name" value="SEO_N"/>
    <property type="match status" value="1"/>
</dbReference>
<proteinExistence type="predicted"/>
<dbReference type="InterPro" id="IPR027944">
    <property type="entry name" value="SEO_C"/>
</dbReference>
<feature type="domain" description="Sieve element occlusion N-terminal" evidence="1">
    <location>
        <begin position="3"/>
        <end position="273"/>
    </location>
</feature>
<dbReference type="EMBL" id="RXIC02000021">
    <property type="protein sequence ID" value="KAB1219087.1"/>
    <property type="molecule type" value="Genomic_DNA"/>
</dbReference>
<feature type="domain" description="Sieve element occlusion C-terminal" evidence="2">
    <location>
        <begin position="415"/>
        <end position="543"/>
    </location>
</feature>
<protein>
    <recommendedName>
        <fullName evidence="5">Protein SIEVE ELEMENT OCCLUSION B</fullName>
    </recommendedName>
</protein>
<gene>
    <name evidence="3" type="ORF">CJ030_MR3G018686</name>
</gene>
<dbReference type="AlphaFoldDB" id="A0A6A1W4R1"/>
<organism evidence="3 4">
    <name type="scientific">Morella rubra</name>
    <name type="common">Chinese bayberry</name>
    <dbReference type="NCBI Taxonomy" id="262757"/>
    <lineage>
        <taxon>Eukaryota</taxon>
        <taxon>Viridiplantae</taxon>
        <taxon>Streptophyta</taxon>
        <taxon>Embryophyta</taxon>
        <taxon>Tracheophyta</taxon>
        <taxon>Spermatophyta</taxon>
        <taxon>Magnoliopsida</taxon>
        <taxon>eudicotyledons</taxon>
        <taxon>Gunneridae</taxon>
        <taxon>Pentapetalae</taxon>
        <taxon>rosids</taxon>
        <taxon>fabids</taxon>
        <taxon>Fagales</taxon>
        <taxon>Myricaceae</taxon>
        <taxon>Morella</taxon>
    </lineage>
</organism>
<feature type="domain" description="Sieve element occlusion C-terminal" evidence="2">
    <location>
        <begin position="341"/>
        <end position="407"/>
    </location>
</feature>
<dbReference type="PANTHER" id="PTHR33232:SF18">
    <property type="entry name" value="PROTEIN SIEVE ELEMENT OCCLUSION B-LIKE"/>
    <property type="match status" value="1"/>
</dbReference>
<dbReference type="InterPro" id="IPR027942">
    <property type="entry name" value="SEO_N"/>
</dbReference>
<evidence type="ECO:0008006" key="5">
    <source>
        <dbReference type="Google" id="ProtNLM"/>
    </source>
</evidence>
<evidence type="ECO:0000259" key="1">
    <source>
        <dbReference type="Pfam" id="PF14576"/>
    </source>
</evidence>
<dbReference type="OrthoDB" id="1478893at2759"/>
<evidence type="ECO:0000259" key="2">
    <source>
        <dbReference type="Pfam" id="PF14577"/>
    </source>
</evidence>
<dbReference type="InterPro" id="IPR039299">
    <property type="entry name" value="SEOA"/>
</dbReference>
<sequence>MPDDQIMNQIYATHVHADEKFDADSLFAVTENILKRATLLVDNVVLGTQAHYENVEEKAPKASFSPPLCTLKALSCEMACKAPGEEIAHKTTMSILNKLSNYSWEAKAALTLAAFALDYGDFWLLVQLHSSDKLAKSMGILRRVSTIVKRPGLQKYGKTIVELNNLVKATFELIDSIFELDNLSVHDSKNVPALSTVMDRIPVDSYWAIITLVACTTQMCCISGNEDKTQDLSPFANKINISLNFLKRQIKLIHQQIDEMEAYMKLKKLLRTPTEIMEVVGIKFIKAEWNFKNKPIAVVMNPLSRVEHTNAFHLIRVWGMKAFPFTHEAEEALSNRDDVLGSMLDDLNPKLPSMIKQDKYIFFYGGKDNEWIQQFAKKVTALASDPVMKDARVFIELYCIGKDDKGEDDFGILGRFWNKMESFFFSKSQKKTELDAVTKEIQKLLSYKNESGWAVLSKGSRVVFTGHGTTILRVVDEFEKWKGYVRELGFEMCFRQYHDKVLEGNRPCCRVDIPIGAGKAPEHVQCPHCPRVMETYISFKCCHVDGAMNGLH</sequence>
<accession>A0A6A1W4R1</accession>
<name>A0A6A1W4R1_9ROSI</name>
<reference evidence="3 4" key="1">
    <citation type="journal article" date="2019" name="Plant Biotechnol. J.">
        <title>The red bayberry genome and genetic basis of sex determination.</title>
        <authorList>
            <person name="Jia H.M."/>
            <person name="Jia H.J."/>
            <person name="Cai Q.L."/>
            <person name="Wang Y."/>
            <person name="Zhao H.B."/>
            <person name="Yang W.F."/>
            <person name="Wang G.Y."/>
            <person name="Li Y.H."/>
            <person name="Zhan D.L."/>
            <person name="Shen Y.T."/>
            <person name="Niu Q.F."/>
            <person name="Chang L."/>
            <person name="Qiu J."/>
            <person name="Zhao L."/>
            <person name="Xie H.B."/>
            <person name="Fu W.Y."/>
            <person name="Jin J."/>
            <person name="Li X.W."/>
            <person name="Jiao Y."/>
            <person name="Zhou C.C."/>
            <person name="Tu T."/>
            <person name="Chai C.Y."/>
            <person name="Gao J.L."/>
            <person name="Fan L.J."/>
            <person name="van de Weg E."/>
            <person name="Wang J.Y."/>
            <person name="Gao Z.S."/>
        </authorList>
    </citation>
    <scope>NUCLEOTIDE SEQUENCE [LARGE SCALE GENOMIC DNA]</scope>
    <source>
        <tissue evidence="3">Leaves</tissue>
    </source>
</reference>
<comment type="caution">
    <text evidence="3">The sequence shown here is derived from an EMBL/GenBank/DDBJ whole genome shotgun (WGS) entry which is preliminary data.</text>
</comment>